<name>A0A261VZM0_9BORD</name>
<accession>A0A261VZM0</accession>
<dbReference type="SUPFAM" id="SSF55729">
    <property type="entry name" value="Acyl-CoA N-acyltransferases (Nat)"/>
    <property type="match status" value="1"/>
</dbReference>
<organism evidence="2 3">
    <name type="scientific">Bordetella genomosp. 2</name>
    <dbReference type="NCBI Taxonomy" id="1983456"/>
    <lineage>
        <taxon>Bacteria</taxon>
        <taxon>Pseudomonadati</taxon>
        <taxon>Pseudomonadota</taxon>
        <taxon>Betaproteobacteria</taxon>
        <taxon>Burkholderiales</taxon>
        <taxon>Alcaligenaceae</taxon>
        <taxon>Bordetella</taxon>
    </lineage>
</organism>
<sequence>MIPRHRVRPMRPEDVEPVLRIQSSVYPAALLEGATLFQNRLQISPGTCLVAESGAGLLGYLIAYPWRADRPPALDTPLDTLPEDADSWFVHDCAVLPAAQGLGVAQALLHGGLAVAHTRGLRHTSLVALRSAVGYWERLGYRAVAADAALRGKLAQYGQGARYMVRALAAPT</sequence>
<gene>
    <name evidence="2" type="ORF">CAL24_02995</name>
</gene>
<dbReference type="Proteomes" id="UP000215633">
    <property type="component" value="Unassembled WGS sequence"/>
</dbReference>
<proteinExistence type="predicted"/>
<evidence type="ECO:0000313" key="3">
    <source>
        <dbReference type="Proteomes" id="UP000215633"/>
    </source>
</evidence>
<dbReference type="Pfam" id="PF00583">
    <property type="entry name" value="Acetyltransf_1"/>
    <property type="match status" value="1"/>
</dbReference>
<dbReference type="InterPro" id="IPR000182">
    <property type="entry name" value="GNAT_dom"/>
</dbReference>
<comment type="caution">
    <text evidence="2">The sequence shown here is derived from an EMBL/GenBank/DDBJ whole genome shotgun (WGS) entry which is preliminary data.</text>
</comment>
<dbReference type="AlphaFoldDB" id="A0A261VZM0"/>
<protein>
    <submittedName>
        <fullName evidence="2">GNAT family N-acetyltransferase</fullName>
    </submittedName>
</protein>
<dbReference type="PROSITE" id="PS51186">
    <property type="entry name" value="GNAT"/>
    <property type="match status" value="1"/>
</dbReference>
<keyword evidence="2" id="KW-0808">Transferase</keyword>
<dbReference type="Gene3D" id="3.40.630.30">
    <property type="match status" value="1"/>
</dbReference>
<dbReference type="CDD" id="cd04301">
    <property type="entry name" value="NAT_SF"/>
    <property type="match status" value="1"/>
</dbReference>
<keyword evidence="3" id="KW-1185">Reference proteome</keyword>
<evidence type="ECO:0000259" key="1">
    <source>
        <dbReference type="PROSITE" id="PS51186"/>
    </source>
</evidence>
<dbReference type="GO" id="GO:0016747">
    <property type="term" value="F:acyltransferase activity, transferring groups other than amino-acyl groups"/>
    <property type="evidence" value="ECO:0007669"/>
    <property type="project" value="InterPro"/>
</dbReference>
<dbReference type="RefSeq" id="WP_094805691.1">
    <property type="nucleotide sequence ID" value="NZ_NEVT01000003.1"/>
</dbReference>
<reference evidence="3" key="1">
    <citation type="submission" date="2017-05" db="EMBL/GenBank/DDBJ databases">
        <title>Complete and WGS of Bordetella genogroups.</title>
        <authorList>
            <person name="Spilker T."/>
            <person name="Lipuma J."/>
        </authorList>
    </citation>
    <scope>NUCLEOTIDE SEQUENCE [LARGE SCALE GENOMIC DNA]</scope>
    <source>
        <strain evidence="3">AU8256</strain>
    </source>
</reference>
<feature type="domain" description="N-acetyltransferase" evidence="1">
    <location>
        <begin position="5"/>
        <end position="169"/>
    </location>
</feature>
<dbReference type="InterPro" id="IPR016181">
    <property type="entry name" value="Acyl_CoA_acyltransferase"/>
</dbReference>
<dbReference type="EMBL" id="NEVT01000003">
    <property type="protein sequence ID" value="OZI78932.1"/>
    <property type="molecule type" value="Genomic_DNA"/>
</dbReference>
<evidence type="ECO:0000313" key="2">
    <source>
        <dbReference type="EMBL" id="OZI78932.1"/>
    </source>
</evidence>